<proteinExistence type="inferred from homology"/>
<reference evidence="6 7" key="1">
    <citation type="submission" date="2019-03" db="EMBL/GenBank/DDBJ databases">
        <authorList>
            <person name="Sebastian G."/>
            <person name="Baumann P."/>
            <person name="Ruckert C."/>
            <person name="Kalinowski J."/>
            <person name="Nebel B."/>
            <person name="Takors R."/>
            <person name="Blombach B."/>
        </authorList>
    </citation>
    <scope>NUCLEOTIDE SEQUENCE [LARGE SCALE GENOMIC DNA]</scope>
    <source>
        <strain evidence="6 7">DSM 1084</strain>
    </source>
</reference>
<dbReference type="Proteomes" id="UP000293912">
    <property type="component" value="Chromosome"/>
</dbReference>
<dbReference type="Gene3D" id="1.10.1070.20">
    <property type="match status" value="1"/>
</dbReference>
<keyword evidence="7" id="KW-1185">Reference proteome</keyword>
<dbReference type="GO" id="GO:0004674">
    <property type="term" value="F:protein serine/threonine kinase activity"/>
    <property type="evidence" value="ECO:0007669"/>
    <property type="project" value="UniProtKB-EC"/>
</dbReference>
<dbReference type="InterPro" id="IPR052028">
    <property type="entry name" value="HipA_Ser/Thr_kinase"/>
</dbReference>
<name>A0A4P6WZ87_HYDPS</name>
<feature type="domain" description="HipA N-terminal subdomain 1" evidence="5">
    <location>
        <begin position="6"/>
        <end position="106"/>
    </location>
</feature>
<dbReference type="EC" id="2.7.11.1" evidence="6"/>
<evidence type="ECO:0000313" key="7">
    <source>
        <dbReference type="Proteomes" id="UP000293912"/>
    </source>
</evidence>
<dbReference type="EMBL" id="CP037867">
    <property type="protein sequence ID" value="QBM29117.1"/>
    <property type="molecule type" value="Genomic_DNA"/>
</dbReference>
<evidence type="ECO:0000256" key="3">
    <source>
        <dbReference type="ARBA" id="ARBA00022777"/>
    </source>
</evidence>
<gene>
    <name evidence="6" type="primary">hipA2</name>
    <name evidence="6" type="ORF">HPF_15605</name>
</gene>
<dbReference type="PANTHER" id="PTHR37419:SF1">
    <property type="entry name" value="SERINE_THREONINE-PROTEIN KINASE TOXIN HIPA"/>
    <property type="match status" value="1"/>
</dbReference>
<dbReference type="InterPro" id="IPR017508">
    <property type="entry name" value="HipA_N1"/>
</dbReference>
<evidence type="ECO:0000259" key="4">
    <source>
        <dbReference type="Pfam" id="PF07804"/>
    </source>
</evidence>
<dbReference type="RefSeq" id="WP_133157107.1">
    <property type="nucleotide sequence ID" value="NZ_CP037867.1"/>
</dbReference>
<comment type="similarity">
    <text evidence="1">Belongs to the HipA Ser/Thr kinase family.</text>
</comment>
<protein>
    <submittedName>
        <fullName evidence="6">Serine/threonine-protein kinase HipA</fullName>
        <ecNumber evidence="6">2.7.11.1</ecNumber>
    </submittedName>
</protein>
<organism evidence="6 7">
    <name type="scientific">Hydrogenophaga pseudoflava</name>
    <name type="common">Pseudomonas carboxydoflava</name>
    <dbReference type="NCBI Taxonomy" id="47421"/>
    <lineage>
        <taxon>Bacteria</taxon>
        <taxon>Pseudomonadati</taxon>
        <taxon>Pseudomonadota</taxon>
        <taxon>Betaproteobacteria</taxon>
        <taxon>Burkholderiales</taxon>
        <taxon>Comamonadaceae</taxon>
        <taxon>Hydrogenophaga</taxon>
    </lineage>
</organism>
<dbReference type="PANTHER" id="PTHR37419">
    <property type="entry name" value="SERINE/THREONINE-PROTEIN KINASE TOXIN HIPA"/>
    <property type="match status" value="1"/>
</dbReference>
<evidence type="ECO:0000256" key="2">
    <source>
        <dbReference type="ARBA" id="ARBA00022679"/>
    </source>
</evidence>
<feature type="domain" description="HipA-like C-terminal" evidence="4">
    <location>
        <begin position="151"/>
        <end position="390"/>
    </location>
</feature>
<sequence>MVRQLDVWLTGAHPGTLIGTLTQSEGRLAFRYRPEWLASGHATPLSQSLPLQADEFDDRATRPFFAGLLPEGDKRRLVAQALGVSRQNDFALLDGIGGECAGAVTLLEPGQAPVDAAVPNAVRWLDDADLLKLLGDMPRRPMLAGDGDLRLSLAGAQDKLPVVVQGDRIGLPLFGSPSTHILKPTIQGIEGSVYNEGFCMALARAIGLDAAPTEIRRVQDQPFLLVQRYDRLAVQPSNAQQTPAATQRLHQEDFCQALGVPPELKYQNEGGPDLTQAFALVRSATRPSAPQLIKLLDFVLFNALIGNHDAHAKNFSLLYTPLGAVLAPMYDALCTAAYPDLSDRMAMKIGSKYRFTDLYPRHWAQFASEAGLSPAQVKKALKRAAERLPERAHQTQAQLAGQGHQHAVIAQIGKLIEDRCATTLRRLAMPSTATDSDS</sequence>
<dbReference type="Pfam" id="PF07804">
    <property type="entry name" value="HipA_C"/>
    <property type="match status" value="1"/>
</dbReference>
<evidence type="ECO:0000256" key="1">
    <source>
        <dbReference type="ARBA" id="ARBA00010164"/>
    </source>
</evidence>
<dbReference type="AlphaFoldDB" id="A0A4P6WZ87"/>
<dbReference type="NCBIfam" id="TIGR03071">
    <property type="entry name" value="couple_hipA"/>
    <property type="match status" value="1"/>
</dbReference>
<dbReference type="GO" id="GO:0005829">
    <property type="term" value="C:cytosol"/>
    <property type="evidence" value="ECO:0007669"/>
    <property type="project" value="TreeGrafter"/>
</dbReference>
<accession>A0A4P6WZ87</accession>
<keyword evidence="3 6" id="KW-0418">Kinase</keyword>
<dbReference type="KEGG" id="hpse:HPF_15605"/>
<keyword evidence="2 6" id="KW-0808">Transferase</keyword>
<dbReference type="InterPro" id="IPR012893">
    <property type="entry name" value="HipA-like_C"/>
</dbReference>
<evidence type="ECO:0000259" key="5">
    <source>
        <dbReference type="Pfam" id="PF13657"/>
    </source>
</evidence>
<dbReference type="Pfam" id="PF13657">
    <property type="entry name" value="Couple_hipA"/>
    <property type="match status" value="1"/>
</dbReference>
<dbReference type="CDD" id="cd17793">
    <property type="entry name" value="HipA"/>
    <property type="match status" value="1"/>
</dbReference>
<evidence type="ECO:0000313" key="6">
    <source>
        <dbReference type="EMBL" id="QBM29117.1"/>
    </source>
</evidence>